<accession>A0A1X6XNY1</accession>
<proteinExistence type="predicted"/>
<evidence type="ECO:0000313" key="2">
    <source>
        <dbReference type="Proteomes" id="UP000196581"/>
    </source>
</evidence>
<name>A0A1X6XNY1_9MICO</name>
<sequence>MFPGAGTDDEYLHATQSSRCDAPVRGHRVRGLESRCPCP</sequence>
<dbReference type="Proteomes" id="UP000196581">
    <property type="component" value="Unassembled WGS sequence"/>
</dbReference>
<organism evidence="1 2">
    <name type="scientific">Brevibacterium yomogidense</name>
    <dbReference type="NCBI Taxonomy" id="946573"/>
    <lineage>
        <taxon>Bacteria</taxon>
        <taxon>Bacillati</taxon>
        <taxon>Actinomycetota</taxon>
        <taxon>Actinomycetes</taxon>
        <taxon>Micrococcales</taxon>
        <taxon>Brevibacteriaceae</taxon>
        <taxon>Brevibacterium</taxon>
    </lineage>
</organism>
<dbReference type="AlphaFoldDB" id="A0A1X6XNY1"/>
<reference evidence="2" key="1">
    <citation type="submission" date="2017-02" db="EMBL/GenBank/DDBJ databases">
        <authorList>
            <person name="Dridi B."/>
        </authorList>
    </citation>
    <scope>NUCLEOTIDE SEQUENCE [LARGE SCALE GENOMIC DNA]</scope>
    <source>
        <strain evidence="2">B Co 03.10</strain>
    </source>
</reference>
<gene>
    <name evidence="1" type="ORF">FM105_13510</name>
</gene>
<dbReference type="EMBL" id="FWFF01000020">
    <property type="protein sequence ID" value="SLN00780.1"/>
    <property type="molecule type" value="Genomic_DNA"/>
</dbReference>
<keyword evidence="2" id="KW-1185">Reference proteome</keyword>
<evidence type="ECO:0000313" key="1">
    <source>
        <dbReference type="EMBL" id="SLN00780.1"/>
    </source>
</evidence>
<protein>
    <submittedName>
        <fullName evidence="1">Uncharacterized protein</fullName>
    </submittedName>
</protein>